<sequence length="86" mass="9065">MSKPRTANPALAISEADLASALAQIGTEVDDQPLRSSALARIMRETFHGSDAGGAWDWRMAYDMMQAAAIQVFLRGAGATADIANA</sequence>
<protein>
    <submittedName>
        <fullName evidence="1">Uncharacterized protein</fullName>
    </submittedName>
</protein>
<organism evidence="1 2">
    <name type="scientific">Actibacterium naphthalenivorans</name>
    <dbReference type="NCBI Taxonomy" id="1614693"/>
    <lineage>
        <taxon>Bacteria</taxon>
        <taxon>Pseudomonadati</taxon>
        <taxon>Pseudomonadota</taxon>
        <taxon>Alphaproteobacteria</taxon>
        <taxon>Rhodobacterales</taxon>
        <taxon>Roseobacteraceae</taxon>
        <taxon>Actibacterium</taxon>
    </lineage>
</organism>
<dbReference type="Proteomes" id="UP000585681">
    <property type="component" value="Unassembled WGS sequence"/>
</dbReference>
<name>A0A840CHB1_9RHOB</name>
<comment type="caution">
    <text evidence="1">The sequence shown here is derived from an EMBL/GenBank/DDBJ whole genome shotgun (WGS) entry which is preliminary data.</text>
</comment>
<proteinExistence type="predicted"/>
<feature type="non-terminal residue" evidence="1">
    <location>
        <position position="86"/>
    </location>
</feature>
<dbReference type="EMBL" id="JACIEQ010000031">
    <property type="protein sequence ID" value="MBB4024183.1"/>
    <property type="molecule type" value="Genomic_DNA"/>
</dbReference>
<dbReference type="AlphaFoldDB" id="A0A840CHB1"/>
<gene>
    <name evidence="1" type="ORF">GGR17_004029</name>
</gene>
<accession>A0A840CHB1</accession>
<reference evidence="1" key="1">
    <citation type="submission" date="2020-08" db="EMBL/GenBank/DDBJ databases">
        <title>Genomic Encyclopedia of Type Strains, Phase IV (KMG-IV): sequencing the most valuable type-strain genomes for metagenomic binning, comparative biology and taxonomic classification.</title>
        <authorList>
            <person name="Goeker M."/>
        </authorList>
    </citation>
    <scope>NUCLEOTIDE SEQUENCE [LARGE SCALE GENOMIC DNA]</scope>
    <source>
        <strain evidence="1">DSM 105040</strain>
    </source>
</reference>
<evidence type="ECO:0000313" key="2">
    <source>
        <dbReference type="Proteomes" id="UP000585681"/>
    </source>
</evidence>
<evidence type="ECO:0000313" key="1">
    <source>
        <dbReference type="EMBL" id="MBB4024183.1"/>
    </source>
</evidence>
<keyword evidence="2" id="KW-1185">Reference proteome</keyword>